<gene>
    <name evidence="1" type="ORF">F8237_21930</name>
</gene>
<protein>
    <submittedName>
        <fullName evidence="1">Uncharacterized protein</fullName>
    </submittedName>
</protein>
<name>A0A5P6P961_9BRAD</name>
<dbReference type="AlphaFoldDB" id="A0A5P6P961"/>
<dbReference type="EMBL" id="CP044543">
    <property type="protein sequence ID" value="QFI74831.1"/>
    <property type="molecule type" value="Genomic_DNA"/>
</dbReference>
<dbReference type="RefSeq" id="WP_028132993.1">
    <property type="nucleotide sequence ID" value="NZ_CP044543.1"/>
</dbReference>
<proteinExistence type="predicted"/>
<dbReference type="KEGG" id="bbet:F8237_21930"/>
<sequence length="109" mass="12273">MIWINFVRRMCRYHKVEIMAPSASVPDANEAMPIGQGRLWCLSLLLIVSMAAVDAHAGVTISDRRYWPSEARTSPGRLIDILPQPYVYPEAGVAAGSRITPRKKPRRNR</sequence>
<reference evidence="2" key="1">
    <citation type="submission" date="2019-10" db="EMBL/GenBank/DDBJ databases">
        <title>Complete Genome Sequence of Bradyrhizobium betae type strain PL7HG1T.</title>
        <authorList>
            <person name="Bromfield E.S.P."/>
            <person name="Cloutier S."/>
        </authorList>
    </citation>
    <scope>NUCLEOTIDE SEQUENCE [LARGE SCALE GENOMIC DNA]</scope>
    <source>
        <strain evidence="2">PL7HG1</strain>
    </source>
</reference>
<evidence type="ECO:0000313" key="2">
    <source>
        <dbReference type="Proteomes" id="UP000325641"/>
    </source>
</evidence>
<dbReference type="OrthoDB" id="8245550at2"/>
<evidence type="ECO:0000313" key="1">
    <source>
        <dbReference type="EMBL" id="QFI74831.1"/>
    </source>
</evidence>
<accession>A0A5P6P961</accession>
<organism evidence="1 2">
    <name type="scientific">Bradyrhizobium betae</name>
    <dbReference type="NCBI Taxonomy" id="244734"/>
    <lineage>
        <taxon>Bacteria</taxon>
        <taxon>Pseudomonadati</taxon>
        <taxon>Pseudomonadota</taxon>
        <taxon>Alphaproteobacteria</taxon>
        <taxon>Hyphomicrobiales</taxon>
        <taxon>Nitrobacteraceae</taxon>
        <taxon>Bradyrhizobium</taxon>
    </lineage>
</organism>
<dbReference type="Proteomes" id="UP000325641">
    <property type="component" value="Chromosome"/>
</dbReference>